<dbReference type="AlphaFoldDB" id="A0A932A5R2"/>
<dbReference type="CDD" id="cd07826">
    <property type="entry name" value="SRPBCC_CalC_Aha1-like_9"/>
    <property type="match status" value="1"/>
</dbReference>
<dbReference type="SUPFAM" id="SSF55961">
    <property type="entry name" value="Bet v1-like"/>
    <property type="match status" value="1"/>
</dbReference>
<name>A0A932A5R2_9BACT</name>
<reference evidence="3" key="1">
    <citation type="submission" date="2020-07" db="EMBL/GenBank/DDBJ databases">
        <title>Huge and variable diversity of episymbiotic CPR bacteria and DPANN archaea in groundwater ecosystems.</title>
        <authorList>
            <person name="He C.Y."/>
            <person name="Keren R."/>
            <person name="Whittaker M."/>
            <person name="Farag I.F."/>
            <person name="Doudna J."/>
            <person name="Cate J.H.D."/>
            <person name="Banfield J.F."/>
        </authorList>
    </citation>
    <scope>NUCLEOTIDE SEQUENCE</scope>
    <source>
        <strain evidence="3">NC_groundwater_580_Pr5_B-0.1um_64_19</strain>
    </source>
</reference>
<dbReference type="Gene3D" id="3.30.530.20">
    <property type="match status" value="1"/>
</dbReference>
<evidence type="ECO:0000313" key="3">
    <source>
        <dbReference type="EMBL" id="MBI2677181.1"/>
    </source>
</evidence>
<protein>
    <submittedName>
        <fullName evidence="3">SRPBCC family protein</fullName>
    </submittedName>
</protein>
<comment type="caution">
    <text evidence="3">The sequence shown here is derived from an EMBL/GenBank/DDBJ whole genome shotgun (WGS) entry which is preliminary data.</text>
</comment>
<organism evidence="3 4">
    <name type="scientific">Candidatus Korobacter versatilis</name>
    <dbReference type="NCBI Taxonomy" id="658062"/>
    <lineage>
        <taxon>Bacteria</taxon>
        <taxon>Pseudomonadati</taxon>
        <taxon>Acidobacteriota</taxon>
        <taxon>Terriglobia</taxon>
        <taxon>Terriglobales</taxon>
        <taxon>Candidatus Korobacteraceae</taxon>
        <taxon>Candidatus Korobacter</taxon>
    </lineage>
</organism>
<accession>A0A932A5R2</accession>
<evidence type="ECO:0000313" key="4">
    <source>
        <dbReference type="Proteomes" id="UP000779809"/>
    </source>
</evidence>
<evidence type="ECO:0000256" key="1">
    <source>
        <dbReference type="ARBA" id="ARBA00006817"/>
    </source>
</evidence>
<sequence>MAANSSALAVTMPNDTDIQMTRVFNAPREIVFQAWTDPKHVPHWLLGPEGWTMPVCEIDLRVGGKWRYVWRKADGTEMAMSGEYREVKPPQRVVSTERWGPEWPETINTIALTEKDGKTTLSLTVHYPSKEARDSAFKTGMAGGVEVSFNRLDSYLNKMEKGTSNVR</sequence>
<dbReference type="Pfam" id="PF08327">
    <property type="entry name" value="AHSA1"/>
    <property type="match status" value="1"/>
</dbReference>
<proteinExistence type="inferred from homology"/>
<evidence type="ECO:0000259" key="2">
    <source>
        <dbReference type="Pfam" id="PF08327"/>
    </source>
</evidence>
<dbReference type="InterPro" id="IPR013538">
    <property type="entry name" value="ASHA1/2-like_C"/>
</dbReference>
<dbReference type="EMBL" id="JACPNR010000001">
    <property type="protein sequence ID" value="MBI2677181.1"/>
    <property type="molecule type" value="Genomic_DNA"/>
</dbReference>
<dbReference type="Proteomes" id="UP000779809">
    <property type="component" value="Unassembled WGS sequence"/>
</dbReference>
<dbReference type="InterPro" id="IPR023393">
    <property type="entry name" value="START-like_dom_sf"/>
</dbReference>
<comment type="similarity">
    <text evidence="1">Belongs to the AHA1 family.</text>
</comment>
<gene>
    <name evidence="3" type="ORF">HYX28_00190</name>
</gene>
<feature type="domain" description="Activator of Hsp90 ATPase homologue 1/2-like C-terminal" evidence="2">
    <location>
        <begin position="25"/>
        <end position="156"/>
    </location>
</feature>